<proteinExistence type="predicted"/>
<gene>
    <name evidence="1" type="ORF">MGWOODY_Tha1538</name>
</gene>
<evidence type="ECO:0000313" key="1">
    <source>
        <dbReference type="EMBL" id="CUS41813.1"/>
    </source>
</evidence>
<protein>
    <submittedName>
        <fullName evidence="1">Uncharacterized protein</fullName>
    </submittedName>
</protein>
<dbReference type="AlphaFoldDB" id="A0A160TD81"/>
<dbReference type="Gene3D" id="3.40.50.11110">
    <property type="entry name" value="Sialyltransferase, C-terminal GT-B Rossman nucleotide-binding domain"/>
    <property type="match status" value="1"/>
</dbReference>
<reference evidence="1" key="1">
    <citation type="submission" date="2015-10" db="EMBL/GenBank/DDBJ databases">
        <authorList>
            <person name="Gilbert D.G."/>
        </authorList>
    </citation>
    <scope>NUCLEOTIDE SEQUENCE</scope>
</reference>
<sequence>MANHLFLASTPLNVLTAAMVAFELPNGDSAELGLIDQTSTTSVFREALAQWDSSPFKRIQVLSEKAEGKGKRQQRLTSFKLIEKTLTEVCPNWIYTGNDRRIEFQFAMAHSPASKGVYLDDGTYSYIGRQTHWLKDQILDHWVKKLAYGHWWKQPPAIGASAWIHHSILAFPELALPILKRKPCQSLPKNLQRPEFTELSELCLNQHSLALDNVSGLLLLSHSSAMSANQEQLGQWLEQCGEDIGYKHHPRTELELQSEDAANSIWHLPLRARAIPAAIPMEILLPLLPQHCKIAGDISTALLTAKWLRPELDVTAIVRSDADHNWIQLLKQLGINLINNPSSN</sequence>
<name>A0A160TD81_9ZZZZ</name>
<dbReference type="EMBL" id="CZQC01000053">
    <property type="protein sequence ID" value="CUS41813.1"/>
    <property type="molecule type" value="Genomic_DNA"/>
</dbReference>
<organism evidence="1">
    <name type="scientific">hydrothermal vent metagenome</name>
    <dbReference type="NCBI Taxonomy" id="652676"/>
    <lineage>
        <taxon>unclassified sequences</taxon>
        <taxon>metagenomes</taxon>
        <taxon>ecological metagenomes</taxon>
    </lineage>
</organism>
<accession>A0A160TD81</accession>